<evidence type="ECO:0000313" key="2">
    <source>
        <dbReference type="Proteomes" id="UP001139462"/>
    </source>
</evidence>
<dbReference type="EMBL" id="JAIRBB010000001">
    <property type="protein sequence ID" value="MCG2429676.1"/>
    <property type="molecule type" value="Genomic_DNA"/>
</dbReference>
<reference evidence="1" key="1">
    <citation type="submission" date="2021-09" db="EMBL/GenBank/DDBJ databases">
        <title>Genome of Aequorivita sp. strain F64183.</title>
        <authorList>
            <person name="Wang Y."/>
        </authorList>
    </citation>
    <scope>NUCLEOTIDE SEQUENCE</scope>
    <source>
        <strain evidence="1">F64183</strain>
    </source>
</reference>
<keyword evidence="2" id="KW-1185">Reference proteome</keyword>
<evidence type="ECO:0000313" key="1">
    <source>
        <dbReference type="EMBL" id="MCG2429676.1"/>
    </source>
</evidence>
<evidence type="ECO:0008006" key="3">
    <source>
        <dbReference type="Google" id="ProtNLM"/>
    </source>
</evidence>
<dbReference type="Proteomes" id="UP001139462">
    <property type="component" value="Unassembled WGS sequence"/>
</dbReference>
<organism evidence="1 2">
    <name type="scientific">Aequorivita xiaoshiensis</name>
    <dbReference type="NCBI Taxonomy" id="2874476"/>
    <lineage>
        <taxon>Bacteria</taxon>
        <taxon>Pseudomonadati</taxon>
        <taxon>Bacteroidota</taxon>
        <taxon>Flavobacteriia</taxon>
        <taxon>Flavobacteriales</taxon>
        <taxon>Flavobacteriaceae</taxon>
        <taxon>Aequorivita</taxon>
    </lineage>
</organism>
<protein>
    <recommendedName>
        <fullName evidence="3">PepSY domain-containing protein</fullName>
    </recommendedName>
</protein>
<name>A0A9X1UBK6_9FLAO</name>
<sequence length="126" mass="13603">MKRLILSTAIVLGGLTAVTAQSDKEVTAKNEQKTATLTQVEEKVEATQELKLSANAVQDFKEVKASELPEAVQNAVANDFDGATISKAYVNAKGDYKIELTTADAKKATVYANAKGEWIKNELTKQ</sequence>
<proteinExistence type="predicted"/>
<comment type="caution">
    <text evidence="1">The sequence shown here is derived from an EMBL/GenBank/DDBJ whole genome shotgun (WGS) entry which is preliminary data.</text>
</comment>
<accession>A0A9X1UBK6</accession>
<dbReference type="AlphaFoldDB" id="A0A9X1UBK6"/>
<gene>
    <name evidence="1" type="ORF">K8344_00965</name>
</gene>
<dbReference type="RefSeq" id="WP_237606393.1">
    <property type="nucleotide sequence ID" value="NZ_JAIRBB010000001.1"/>
</dbReference>
<dbReference type="SUPFAM" id="SSF160574">
    <property type="entry name" value="BT0923-like"/>
    <property type="match status" value="1"/>
</dbReference>